<dbReference type="PANTHER" id="PTHR43591">
    <property type="entry name" value="METHYLTRANSFERASE"/>
    <property type="match status" value="1"/>
</dbReference>
<dbReference type="PANTHER" id="PTHR43591:SF24">
    <property type="entry name" value="2-METHOXY-6-POLYPRENYL-1,4-BENZOQUINOL METHYLASE, MITOCHONDRIAL"/>
    <property type="match status" value="1"/>
</dbReference>
<evidence type="ECO:0000313" key="1">
    <source>
        <dbReference type="EMBL" id="KAE8320415.1"/>
    </source>
</evidence>
<dbReference type="GO" id="GO:0032259">
    <property type="term" value="P:methylation"/>
    <property type="evidence" value="ECO:0007669"/>
    <property type="project" value="UniProtKB-KW"/>
</dbReference>
<gene>
    <name evidence="1" type="ORF">BDV39DRAFT_211678</name>
</gene>
<dbReference type="GO" id="GO:0008168">
    <property type="term" value="F:methyltransferase activity"/>
    <property type="evidence" value="ECO:0007669"/>
    <property type="project" value="UniProtKB-KW"/>
</dbReference>
<organism evidence="1 2">
    <name type="scientific">Aspergillus sergii</name>
    <dbReference type="NCBI Taxonomy" id="1034303"/>
    <lineage>
        <taxon>Eukaryota</taxon>
        <taxon>Fungi</taxon>
        <taxon>Dikarya</taxon>
        <taxon>Ascomycota</taxon>
        <taxon>Pezizomycotina</taxon>
        <taxon>Eurotiomycetes</taxon>
        <taxon>Eurotiomycetidae</taxon>
        <taxon>Eurotiales</taxon>
        <taxon>Aspergillaceae</taxon>
        <taxon>Aspergillus</taxon>
        <taxon>Aspergillus subgen. Circumdati</taxon>
    </lineage>
</organism>
<keyword evidence="1" id="KW-0808">Transferase</keyword>
<proteinExistence type="predicted"/>
<dbReference type="Proteomes" id="UP000325945">
    <property type="component" value="Unassembled WGS sequence"/>
</dbReference>
<protein>
    <submittedName>
        <fullName evidence="1">S-adenosyl-L-methionine-dependent methyltransferase</fullName>
    </submittedName>
</protein>
<dbReference type="Pfam" id="PF13489">
    <property type="entry name" value="Methyltransf_23"/>
    <property type="match status" value="1"/>
</dbReference>
<evidence type="ECO:0000313" key="2">
    <source>
        <dbReference type="Proteomes" id="UP000325945"/>
    </source>
</evidence>
<accession>A0A5N6WHZ1</accession>
<dbReference type="Gene3D" id="3.40.50.150">
    <property type="entry name" value="Vaccinia Virus protein VP39"/>
    <property type="match status" value="1"/>
</dbReference>
<dbReference type="AlphaFoldDB" id="A0A5N6WHZ1"/>
<keyword evidence="1" id="KW-0489">Methyltransferase</keyword>
<sequence>MTSNISPEVETQAQFPHQEGDELYNELGHQANILTNRGKLHQAPLSDPKSVVDLGCGSGVYSLELAKKYPSCQVLGIDLNPGKDPSDVPNCKFAIGDINDNWNWFPEQQVDFIVIRGLFGFVNSWHEILRKAFSRLAPGGWVEVFDIGYITTSDDGSYSTAKGLVRFDNLFKKVLEQLKQDLELFPVLDQVLSDIGFQNSSVTKRKLPFSDFSDDPEMKEIVPVSSKLHEMDTTIIVERGLQPMLNLPAEEVESVLSDAFADMRDTKVHAYRNG</sequence>
<reference evidence="2" key="1">
    <citation type="submission" date="2019-04" db="EMBL/GenBank/DDBJ databases">
        <title>Friends and foes A comparative genomics studyof 23 Aspergillus species from section Flavi.</title>
        <authorList>
            <consortium name="DOE Joint Genome Institute"/>
            <person name="Kjaerbolling I."/>
            <person name="Vesth T."/>
            <person name="Frisvad J.C."/>
            <person name="Nybo J.L."/>
            <person name="Theobald S."/>
            <person name="Kildgaard S."/>
            <person name="Isbrandt T."/>
            <person name="Kuo A."/>
            <person name="Sato A."/>
            <person name="Lyhne E.K."/>
            <person name="Kogle M.E."/>
            <person name="Wiebenga A."/>
            <person name="Kun R.S."/>
            <person name="Lubbers R.J."/>
            <person name="Makela M.R."/>
            <person name="Barry K."/>
            <person name="Chovatia M."/>
            <person name="Clum A."/>
            <person name="Daum C."/>
            <person name="Haridas S."/>
            <person name="He G."/>
            <person name="LaButti K."/>
            <person name="Lipzen A."/>
            <person name="Mondo S."/>
            <person name="Riley R."/>
            <person name="Salamov A."/>
            <person name="Simmons B.A."/>
            <person name="Magnuson J.K."/>
            <person name="Henrissat B."/>
            <person name="Mortensen U.H."/>
            <person name="Larsen T.O."/>
            <person name="Devries R.P."/>
            <person name="Grigoriev I.V."/>
            <person name="Machida M."/>
            <person name="Baker S.E."/>
            <person name="Andersen M.R."/>
        </authorList>
    </citation>
    <scope>NUCLEOTIDE SEQUENCE [LARGE SCALE GENOMIC DNA]</scope>
    <source>
        <strain evidence="2">CBS 130017</strain>
    </source>
</reference>
<dbReference type="SUPFAM" id="SSF53335">
    <property type="entry name" value="S-adenosyl-L-methionine-dependent methyltransferases"/>
    <property type="match status" value="1"/>
</dbReference>
<dbReference type="InterPro" id="IPR029063">
    <property type="entry name" value="SAM-dependent_MTases_sf"/>
</dbReference>
<dbReference type="EMBL" id="ML741935">
    <property type="protein sequence ID" value="KAE8320415.1"/>
    <property type="molecule type" value="Genomic_DNA"/>
</dbReference>
<dbReference type="CDD" id="cd02440">
    <property type="entry name" value="AdoMet_MTases"/>
    <property type="match status" value="1"/>
</dbReference>
<name>A0A5N6WHZ1_9EURO</name>
<keyword evidence="2" id="KW-1185">Reference proteome</keyword>